<dbReference type="PANTHER" id="PTHR34180">
    <property type="entry name" value="PEPTIDASE C45"/>
    <property type="match status" value="1"/>
</dbReference>
<proteinExistence type="predicted"/>
<feature type="domain" description="Peptidase C45 hydrolase" evidence="1">
    <location>
        <begin position="106"/>
        <end position="334"/>
    </location>
</feature>
<dbReference type="Proteomes" id="UP000799428">
    <property type="component" value="Unassembled WGS sequence"/>
</dbReference>
<dbReference type="Gene3D" id="1.10.10.2120">
    <property type="match status" value="1"/>
</dbReference>
<evidence type="ECO:0000313" key="3">
    <source>
        <dbReference type="Proteomes" id="UP000799428"/>
    </source>
</evidence>
<dbReference type="PANTHER" id="PTHR34180:SF1">
    <property type="entry name" value="BETA-ALANYL-DOPAMINE_CARCININE HYDROLASE"/>
    <property type="match status" value="1"/>
</dbReference>
<sequence>MLVVECEGTPYKIGHQHGTAAKTQIGRCITFYASLFLKNCKQTWPEVLAHASSFEKHALRTWPAYHEEMRGIADGAGKELLEIVALNVRTEINFGLFSDGCTALAWHTEENAWLAQNWDWMNAQKENLIITKITQPGKPTIQQVTEAGIIGKIGFNSAGVGTLLNAIKVRGVNSTGLPVHFGLRMALESESADEAVKRLESYGMASSAHILIADPTKAIGLEFTKSTFAKCHADELGRVVHANHLLLPHPGEVDTMWLKDSPVRVKTMAENASVLGRDGHQPTWLEISKLFEDEQNLPSAICRLETEVSGSGTLFNIVMDLKRRKAVVRMGRPSEAEYIIRRDFTDVHPDSHALILEF</sequence>
<dbReference type="InterPro" id="IPR005079">
    <property type="entry name" value="Peptidase_C45_hydrolase"/>
</dbReference>
<dbReference type="AlphaFoldDB" id="A0A6G1KP36"/>
<name>A0A6G1KP36_9PLEO</name>
<dbReference type="InterPro" id="IPR047801">
    <property type="entry name" value="Peptidase_C45"/>
</dbReference>
<organism evidence="2 3">
    <name type="scientific">Pleomassaria siparia CBS 279.74</name>
    <dbReference type="NCBI Taxonomy" id="1314801"/>
    <lineage>
        <taxon>Eukaryota</taxon>
        <taxon>Fungi</taxon>
        <taxon>Dikarya</taxon>
        <taxon>Ascomycota</taxon>
        <taxon>Pezizomycotina</taxon>
        <taxon>Dothideomycetes</taxon>
        <taxon>Pleosporomycetidae</taxon>
        <taxon>Pleosporales</taxon>
        <taxon>Pleomassariaceae</taxon>
        <taxon>Pleomassaria</taxon>
    </lineage>
</organism>
<reference evidence="2" key="1">
    <citation type="journal article" date="2020" name="Stud. Mycol.">
        <title>101 Dothideomycetes genomes: a test case for predicting lifestyles and emergence of pathogens.</title>
        <authorList>
            <person name="Haridas S."/>
            <person name="Albert R."/>
            <person name="Binder M."/>
            <person name="Bloem J."/>
            <person name="Labutti K."/>
            <person name="Salamov A."/>
            <person name="Andreopoulos B."/>
            <person name="Baker S."/>
            <person name="Barry K."/>
            <person name="Bills G."/>
            <person name="Bluhm B."/>
            <person name="Cannon C."/>
            <person name="Castanera R."/>
            <person name="Culley D."/>
            <person name="Daum C."/>
            <person name="Ezra D."/>
            <person name="Gonzalez J."/>
            <person name="Henrissat B."/>
            <person name="Kuo A."/>
            <person name="Liang C."/>
            <person name="Lipzen A."/>
            <person name="Lutzoni F."/>
            <person name="Magnuson J."/>
            <person name="Mondo S."/>
            <person name="Nolan M."/>
            <person name="Ohm R."/>
            <person name="Pangilinan J."/>
            <person name="Park H.-J."/>
            <person name="Ramirez L."/>
            <person name="Alfaro M."/>
            <person name="Sun H."/>
            <person name="Tritt A."/>
            <person name="Yoshinaga Y."/>
            <person name="Zwiers L.-H."/>
            <person name="Turgeon B."/>
            <person name="Goodwin S."/>
            <person name="Spatafora J."/>
            <person name="Crous P."/>
            <person name="Grigoriev I."/>
        </authorList>
    </citation>
    <scope>NUCLEOTIDE SEQUENCE</scope>
    <source>
        <strain evidence="2">CBS 279.74</strain>
    </source>
</reference>
<evidence type="ECO:0000259" key="1">
    <source>
        <dbReference type="Pfam" id="PF03417"/>
    </source>
</evidence>
<accession>A0A6G1KP36</accession>
<evidence type="ECO:0000313" key="2">
    <source>
        <dbReference type="EMBL" id="KAF2714570.1"/>
    </source>
</evidence>
<gene>
    <name evidence="2" type="ORF">K504DRAFT_420487</name>
</gene>
<dbReference type="InterPro" id="IPR047794">
    <property type="entry name" value="C45_proenzyme-like"/>
</dbReference>
<dbReference type="Gene3D" id="3.60.60.10">
    <property type="entry name" value="Penicillin V Acylase, Chain A"/>
    <property type="match status" value="1"/>
</dbReference>
<dbReference type="OrthoDB" id="189997at2759"/>
<dbReference type="NCBIfam" id="NF040521">
    <property type="entry name" value="C45_proenzyme"/>
    <property type="match status" value="1"/>
</dbReference>
<dbReference type="Pfam" id="PF03417">
    <property type="entry name" value="AAT"/>
    <property type="match status" value="1"/>
</dbReference>
<dbReference type="EMBL" id="MU005764">
    <property type="protein sequence ID" value="KAF2714570.1"/>
    <property type="molecule type" value="Genomic_DNA"/>
</dbReference>
<protein>
    <submittedName>
        <fullName evidence="2">Peptidase C45 acyl-coenzyme A:6-aminopenicillanic acid acyl-transferas-like protein</fullName>
    </submittedName>
</protein>
<keyword evidence="3" id="KW-1185">Reference proteome</keyword>